<protein>
    <submittedName>
        <fullName evidence="1">SRPBCC domain-containing protein</fullName>
    </submittedName>
</protein>
<gene>
    <name evidence="1" type="ORF">OHB35_14310</name>
</gene>
<name>A0ABZ1H6Z6_STRPH</name>
<dbReference type="Gene3D" id="3.30.530.20">
    <property type="match status" value="1"/>
</dbReference>
<sequence length="147" mass="16094">MGNNPVITAVTHIDAPPEKVWRVLTDFAGYAEWHPVLRFVDVPAEILPGTRLQAQLTRGAENDGAYEFTVVDHEAPERLAWTGGIPDVLTGLHSFVLEPHDGGTRFTESEEFTGSAAVETIEPARAQMEEGSASYVRALKKRVESGH</sequence>
<proteinExistence type="predicted"/>
<evidence type="ECO:0000313" key="2">
    <source>
        <dbReference type="Proteomes" id="UP001340816"/>
    </source>
</evidence>
<dbReference type="EMBL" id="CP109135">
    <property type="protein sequence ID" value="WSD14323.1"/>
    <property type="molecule type" value="Genomic_DNA"/>
</dbReference>
<dbReference type="RefSeq" id="WP_326758966.1">
    <property type="nucleotide sequence ID" value="NZ_CP109135.1"/>
</dbReference>
<dbReference type="CDD" id="cd07822">
    <property type="entry name" value="SRPBCC_4"/>
    <property type="match status" value="1"/>
</dbReference>
<keyword evidence="2" id="KW-1185">Reference proteome</keyword>
<evidence type="ECO:0000313" key="1">
    <source>
        <dbReference type="EMBL" id="WSD14323.1"/>
    </source>
</evidence>
<dbReference type="InterPro" id="IPR019587">
    <property type="entry name" value="Polyketide_cyclase/dehydratase"/>
</dbReference>
<reference evidence="1 2" key="1">
    <citation type="submission" date="2022-10" db="EMBL/GenBank/DDBJ databases">
        <title>The complete genomes of actinobacterial strains from the NBC collection.</title>
        <authorList>
            <person name="Joergensen T.S."/>
            <person name="Alvarez Arevalo M."/>
            <person name="Sterndorff E.B."/>
            <person name="Faurdal D."/>
            <person name="Vuksanovic O."/>
            <person name="Mourched A.-S."/>
            <person name="Charusanti P."/>
            <person name="Shaw S."/>
            <person name="Blin K."/>
            <person name="Weber T."/>
        </authorList>
    </citation>
    <scope>NUCLEOTIDE SEQUENCE [LARGE SCALE GENOMIC DNA]</scope>
    <source>
        <strain evidence="1 2">NBC 01752</strain>
    </source>
</reference>
<dbReference type="InterPro" id="IPR023393">
    <property type="entry name" value="START-like_dom_sf"/>
</dbReference>
<dbReference type="PANTHER" id="PTHR36166">
    <property type="entry name" value="CHROMOSOME 9, WHOLE GENOME SHOTGUN SEQUENCE"/>
    <property type="match status" value="1"/>
</dbReference>
<accession>A0ABZ1H6Z6</accession>
<dbReference type="PANTHER" id="PTHR36166:SF1">
    <property type="entry name" value="SRPBCC DOMAIN-CONTAINING PROTEIN"/>
    <property type="match status" value="1"/>
</dbReference>
<dbReference type="SUPFAM" id="SSF55961">
    <property type="entry name" value="Bet v1-like"/>
    <property type="match status" value="1"/>
</dbReference>
<dbReference type="Proteomes" id="UP001340816">
    <property type="component" value="Chromosome"/>
</dbReference>
<organism evidence="1 2">
    <name type="scientific">Streptomyces phaeochromogenes</name>
    <dbReference type="NCBI Taxonomy" id="1923"/>
    <lineage>
        <taxon>Bacteria</taxon>
        <taxon>Bacillati</taxon>
        <taxon>Actinomycetota</taxon>
        <taxon>Actinomycetes</taxon>
        <taxon>Kitasatosporales</taxon>
        <taxon>Streptomycetaceae</taxon>
        <taxon>Streptomyces</taxon>
        <taxon>Streptomyces phaeochromogenes group</taxon>
    </lineage>
</organism>
<dbReference type="Pfam" id="PF10604">
    <property type="entry name" value="Polyketide_cyc2"/>
    <property type="match status" value="1"/>
</dbReference>